<keyword evidence="15" id="KW-0812">Transmembrane</keyword>
<dbReference type="PRINTS" id="PR00344">
    <property type="entry name" value="BCTRLSENSOR"/>
</dbReference>
<dbReference type="SUPFAM" id="SSF55874">
    <property type="entry name" value="ATPase domain of HSP90 chaperone/DNA topoisomerase II/histidine kinase"/>
    <property type="match status" value="1"/>
</dbReference>
<keyword evidence="10" id="KW-0663">Pyridoxal phosphate</keyword>
<keyword evidence="15" id="KW-0472">Membrane</keyword>
<dbReference type="PANTHER" id="PTHR31528">
    <property type="entry name" value="4-AMINO-5-HYDROXYMETHYL-2-METHYLPYRIMIDINE PHOSPHATE SYNTHASE THI11-RELATED"/>
    <property type="match status" value="1"/>
</dbReference>
<feature type="transmembrane region" description="Helical" evidence="15">
    <location>
        <begin position="331"/>
        <end position="356"/>
    </location>
</feature>
<comment type="pathway">
    <text evidence="3">Cofactor biosynthesis; thiamine diphosphate biosynthesis.</text>
</comment>
<evidence type="ECO:0000313" key="18">
    <source>
        <dbReference type="Proteomes" id="UP000640333"/>
    </source>
</evidence>
<comment type="similarity">
    <text evidence="4">Belongs to the NMT1/THI5 family.</text>
</comment>
<evidence type="ECO:0000256" key="11">
    <source>
        <dbReference type="ARBA" id="ARBA00022977"/>
    </source>
</evidence>
<dbReference type="Pfam" id="PF00512">
    <property type="entry name" value="HisKA"/>
    <property type="match status" value="1"/>
</dbReference>
<reference evidence="17" key="1">
    <citation type="submission" date="2020-10" db="EMBL/GenBank/DDBJ databases">
        <title>Bacterium isolated from coastal waters sediment.</title>
        <authorList>
            <person name="Chen R.-J."/>
            <person name="Lu D.-C."/>
            <person name="Zhu K.-L."/>
            <person name="Du Z.-J."/>
        </authorList>
    </citation>
    <scope>NUCLEOTIDE SEQUENCE</scope>
    <source>
        <strain evidence="17">N1Y112</strain>
    </source>
</reference>
<evidence type="ECO:0000256" key="12">
    <source>
        <dbReference type="ARBA" id="ARBA00023004"/>
    </source>
</evidence>
<dbReference type="SMART" id="SM00388">
    <property type="entry name" value="HisKA"/>
    <property type="match status" value="1"/>
</dbReference>
<evidence type="ECO:0000256" key="10">
    <source>
        <dbReference type="ARBA" id="ARBA00022898"/>
    </source>
</evidence>
<evidence type="ECO:0000256" key="3">
    <source>
        <dbReference type="ARBA" id="ARBA00004948"/>
    </source>
</evidence>
<dbReference type="EC" id="2.7.13.3" evidence="6"/>
<comment type="catalytic activity">
    <reaction evidence="1">
        <text>ATP + protein L-histidine = ADP + protein N-phospho-L-histidine.</text>
        <dbReference type="EC" id="2.7.13.3"/>
    </reaction>
</comment>
<dbReference type="AlphaFoldDB" id="A0A8J7F7W3"/>
<sequence>MRNFHTFFHRTRFIRRYLPCAVLIYFCGMPTVFAALTPVTVQLKWSHQFQFAGYYMAKELGLYEKAGLDVTLKPASPGLSVVDEVTRGQAEFGVGTSDLIYHRAQGKPVVVLGVIFQHSPQALISRYQNTPATLQDISTQTLMLEPHAADLWALFRDEGLNIGKLNIEKHAFSVQPFIDDQIYSMSIYTTDEPFLLNQQGVQYQIFHPRSRGIDFYGDNFFTTDALINDKPELVKAFRDATLKGWDYALQHVEQTINVIQTHYDAQHSREHLRFEAQEMSKLIRPDLVEIGYMNSGRWQHIADTFLRSGILTEKPDLNALLFQTRQPETPFYRSTVFIIFSLLTLILLAFALYLILGRRNLKAEIERRKAAENDLAHSLDQLVATKEEKQTFLDMISHEYRTPLAIIQNSCSILEQQIDGKITNSQAKFNAIEKAIKRLVALIETIPGKKRKFENDDNVSGVFYGLNDSVNAARIIYKNPFDVHRCVDDEIYINTSPEILATCLDNIISNAAKYSDGQEVTINTTLDERNIYVSVSDNGKGIAPEEQAHIFERYYRGKNTDPKQSMGLGLYLVKLYTESAGGTVSLESTVAVGTKVTLSFPYFNDENL</sequence>
<keyword evidence="18" id="KW-1185">Reference proteome</keyword>
<proteinExistence type="inferred from homology"/>
<comment type="function">
    <text evidence="2">Responsible for the formation of the pyrimidine heterocycle in the thiamine biosynthesis pathway. Catalyzes the formation of hydroxymethylpyrimidine phosphate (HMP-P) from histidine and pyridoxal phosphate (PLP). The protein uses PLP and the active site histidine to form HMP-P, generating an inactive enzyme. The enzyme can only undergo a single turnover, which suggests it is a suicide enzyme.</text>
</comment>
<evidence type="ECO:0000256" key="7">
    <source>
        <dbReference type="ARBA" id="ARBA00022553"/>
    </source>
</evidence>
<evidence type="ECO:0000313" key="17">
    <source>
        <dbReference type="EMBL" id="MBE9395807.1"/>
    </source>
</evidence>
<evidence type="ECO:0000256" key="6">
    <source>
        <dbReference type="ARBA" id="ARBA00012438"/>
    </source>
</evidence>
<dbReference type="InterPro" id="IPR036890">
    <property type="entry name" value="HATPase_C_sf"/>
</dbReference>
<comment type="caution">
    <text evidence="17">The sequence shown here is derived from an EMBL/GenBank/DDBJ whole genome shotgun (WGS) entry which is preliminary data.</text>
</comment>
<evidence type="ECO:0000256" key="8">
    <source>
        <dbReference type="ARBA" id="ARBA00022679"/>
    </source>
</evidence>
<accession>A0A8J7F7W3</accession>
<dbReference type="GO" id="GO:0000155">
    <property type="term" value="F:phosphorelay sensor kinase activity"/>
    <property type="evidence" value="ECO:0007669"/>
    <property type="project" value="InterPro"/>
</dbReference>
<dbReference type="InterPro" id="IPR036097">
    <property type="entry name" value="HisK_dim/P_sf"/>
</dbReference>
<feature type="domain" description="Histidine kinase" evidence="16">
    <location>
        <begin position="395"/>
        <end position="604"/>
    </location>
</feature>
<evidence type="ECO:0000256" key="13">
    <source>
        <dbReference type="ARBA" id="ARBA00033171"/>
    </source>
</evidence>
<evidence type="ECO:0000256" key="4">
    <source>
        <dbReference type="ARBA" id="ARBA00009406"/>
    </source>
</evidence>
<dbReference type="SUPFAM" id="SSF47384">
    <property type="entry name" value="Homodimeric domain of signal transducing histidine kinase"/>
    <property type="match status" value="1"/>
</dbReference>
<keyword evidence="11" id="KW-0784">Thiamine biosynthesis</keyword>
<protein>
    <recommendedName>
        <fullName evidence="6">histidine kinase</fullName>
        <ecNumber evidence="6">2.7.13.3</ecNumber>
    </recommendedName>
    <alternativeName>
        <fullName evidence="13">Thiamine pyrimidine synthase</fullName>
    </alternativeName>
</protein>
<organism evidence="17 18">
    <name type="scientific">Pontibacterium sinense</name>
    <dbReference type="NCBI Taxonomy" id="2781979"/>
    <lineage>
        <taxon>Bacteria</taxon>
        <taxon>Pseudomonadati</taxon>
        <taxon>Pseudomonadota</taxon>
        <taxon>Gammaproteobacteria</taxon>
        <taxon>Oceanospirillales</taxon>
        <taxon>Oceanospirillaceae</taxon>
        <taxon>Pontibacterium</taxon>
    </lineage>
</organism>
<dbReference type="InterPro" id="IPR004358">
    <property type="entry name" value="Sig_transdc_His_kin-like_C"/>
</dbReference>
<keyword evidence="7" id="KW-0597">Phosphoprotein</keyword>
<evidence type="ECO:0000256" key="15">
    <source>
        <dbReference type="SAM" id="Phobius"/>
    </source>
</evidence>
<dbReference type="GO" id="GO:0046872">
    <property type="term" value="F:metal ion binding"/>
    <property type="evidence" value="ECO:0007669"/>
    <property type="project" value="UniProtKB-KW"/>
</dbReference>
<gene>
    <name evidence="17" type="ORF">IOQ59_00890</name>
</gene>
<dbReference type="Gene3D" id="3.30.565.10">
    <property type="entry name" value="Histidine kinase-like ATPase, C-terminal domain"/>
    <property type="match status" value="1"/>
</dbReference>
<evidence type="ECO:0000256" key="5">
    <source>
        <dbReference type="ARBA" id="ARBA00011738"/>
    </source>
</evidence>
<dbReference type="GO" id="GO:0009228">
    <property type="term" value="P:thiamine biosynthetic process"/>
    <property type="evidence" value="ECO:0007669"/>
    <property type="project" value="UniProtKB-KW"/>
</dbReference>
<name>A0A8J7F7W3_9GAMM</name>
<evidence type="ECO:0000256" key="9">
    <source>
        <dbReference type="ARBA" id="ARBA00022723"/>
    </source>
</evidence>
<comment type="subunit">
    <text evidence="5">Homodimer.</text>
</comment>
<dbReference type="Pfam" id="PF02518">
    <property type="entry name" value="HATPase_c"/>
    <property type="match status" value="1"/>
</dbReference>
<dbReference type="PANTHER" id="PTHR31528:SF1">
    <property type="entry name" value="4-AMINO-5-HYDROXYMETHYL-2-METHYLPYRIMIDINE PHOSPHATE SYNTHASE THI11-RELATED"/>
    <property type="match status" value="1"/>
</dbReference>
<dbReference type="Gene3D" id="1.10.287.130">
    <property type="match status" value="1"/>
</dbReference>
<dbReference type="InterPro" id="IPR003594">
    <property type="entry name" value="HATPase_dom"/>
</dbReference>
<dbReference type="EMBL" id="JADEYS010000001">
    <property type="protein sequence ID" value="MBE9395807.1"/>
    <property type="molecule type" value="Genomic_DNA"/>
</dbReference>
<dbReference type="RefSeq" id="WP_193951365.1">
    <property type="nucleotide sequence ID" value="NZ_JADEYS010000001.1"/>
</dbReference>
<dbReference type="PROSITE" id="PS50109">
    <property type="entry name" value="HIS_KIN"/>
    <property type="match status" value="1"/>
</dbReference>
<comment type="catalytic activity">
    <reaction evidence="14">
        <text>N(6)-(pyridoxal phosphate)-L-lysyl-[4-amino-5-hydroxymethyl-2-methylpyrimidine phosphate synthase] + L-histidyl-[4-amino-5-hydroxymethyl-2-methylpyrimidine phosphate synthase] + 2 Fe(3+) + 4 H2O = L-lysyl-[4-amino-5-hydroxymethyl-2-methylpyrimidine phosphate synthase] + (2S)-2-amino-5-hydroxy-4-oxopentanoyl-[4-amino-5-hydroxymethyl-2-methylpyrimidine phosphate synthase] + 4-amino-2-methyl-5-(phosphooxymethyl)pyrimidine + 3-oxopropanoate + 2 Fe(2+) + 2 H(+)</text>
        <dbReference type="Rhea" id="RHEA:65756"/>
        <dbReference type="Rhea" id="RHEA-COMP:16892"/>
        <dbReference type="Rhea" id="RHEA-COMP:16893"/>
        <dbReference type="Rhea" id="RHEA-COMP:16894"/>
        <dbReference type="Rhea" id="RHEA-COMP:16895"/>
        <dbReference type="ChEBI" id="CHEBI:15377"/>
        <dbReference type="ChEBI" id="CHEBI:15378"/>
        <dbReference type="ChEBI" id="CHEBI:29033"/>
        <dbReference type="ChEBI" id="CHEBI:29034"/>
        <dbReference type="ChEBI" id="CHEBI:29969"/>
        <dbReference type="ChEBI" id="CHEBI:29979"/>
        <dbReference type="ChEBI" id="CHEBI:33190"/>
        <dbReference type="ChEBI" id="CHEBI:58354"/>
        <dbReference type="ChEBI" id="CHEBI:143915"/>
        <dbReference type="ChEBI" id="CHEBI:157692"/>
    </reaction>
    <physiologicalReaction direction="left-to-right" evidence="14">
        <dbReference type="Rhea" id="RHEA:65757"/>
    </physiologicalReaction>
</comment>
<keyword evidence="12" id="KW-0408">Iron</keyword>
<dbReference type="SUPFAM" id="SSF53850">
    <property type="entry name" value="Periplasmic binding protein-like II"/>
    <property type="match status" value="1"/>
</dbReference>
<evidence type="ECO:0000256" key="1">
    <source>
        <dbReference type="ARBA" id="ARBA00000085"/>
    </source>
</evidence>
<dbReference type="Gene3D" id="3.40.190.10">
    <property type="entry name" value="Periplasmic binding protein-like II"/>
    <property type="match status" value="2"/>
</dbReference>
<dbReference type="InterPro" id="IPR005467">
    <property type="entry name" value="His_kinase_dom"/>
</dbReference>
<keyword evidence="15" id="KW-1133">Transmembrane helix</keyword>
<dbReference type="CDD" id="cd00075">
    <property type="entry name" value="HATPase"/>
    <property type="match status" value="1"/>
</dbReference>
<dbReference type="SMART" id="SM00387">
    <property type="entry name" value="HATPase_c"/>
    <property type="match status" value="1"/>
</dbReference>
<dbReference type="InterPro" id="IPR003661">
    <property type="entry name" value="HisK_dim/P_dom"/>
</dbReference>
<dbReference type="InterPro" id="IPR027939">
    <property type="entry name" value="NMT1/THI5"/>
</dbReference>
<keyword evidence="8" id="KW-0808">Transferase</keyword>
<dbReference type="Proteomes" id="UP000640333">
    <property type="component" value="Unassembled WGS sequence"/>
</dbReference>
<evidence type="ECO:0000259" key="16">
    <source>
        <dbReference type="PROSITE" id="PS50109"/>
    </source>
</evidence>
<dbReference type="Pfam" id="PF09084">
    <property type="entry name" value="NMT1"/>
    <property type="match status" value="1"/>
</dbReference>
<evidence type="ECO:0000256" key="14">
    <source>
        <dbReference type="ARBA" id="ARBA00048179"/>
    </source>
</evidence>
<keyword evidence="9" id="KW-0479">Metal-binding</keyword>
<dbReference type="CDD" id="cd00082">
    <property type="entry name" value="HisKA"/>
    <property type="match status" value="1"/>
</dbReference>
<dbReference type="InterPro" id="IPR015168">
    <property type="entry name" value="SsuA/THI5"/>
</dbReference>
<evidence type="ECO:0000256" key="2">
    <source>
        <dbReference type="ARBA" id="ARBA00003469"/>
    </source>
</evidence>